<comment type="function">
    <text evidence="3">Flagellin is the subunit protein which polymerizes to form the filaments of bacterial flagella.</text>
</comment>
<feature type="domain" description="Flagellin C-terminal" evidence="6">
    <location>
        <begin position="303"/>
        <end position="388"/>
    </location>
</feature>
<keyword evidence="7" id="KW-0966">Cell projection</keyword>
<evidence type="ECO:0000259" key="6">
    <source>
        <dbReference type="Pfam" id="PF00700"/>
    </source>
</evidence>
<evidence type="ECO:0000313" key="7">
    <source>
        <dbReference type="EMBL" id="MDR7094332.1"/>
    </source>
</evidence>
<comment type="subcellular location">
    <subcellularLocation>
        <location evidence="3">Secreted</location>
    </subcellularLocation>
    <subcellularLocation>
        <location evidence="3">Bacterial flagellum</location>
    </subcellularLocation>
</comment>
<dbReference type="SUPFAM" id="SSF64518">
    <property type="entry name" value="Phase 1 flagellin"/>
    <property type="match status" value="1"/>
</dbReference>
<keyword evidence="3" id="KW-0964">Secreted</keyword>
<keyword evidence="7" id="KW-0969">Cilium</keyword>
<dbReference type="InterPro" id="IPR001029">
    <property type="entry name" value="Flagellin_N"/>
</dbReference>
<evidence type="ECO:0000313" key="8">
    <source>
        <dbReference type="Proteomes" id="UP001265550"/>
    </source>
</evidence>
<dbReference type="Proteomes" id="UP001265550">
    <property type="component" value="Unassembled WGS sequence"/>
</dbReference>
<dbReference type="Gene3D" id="3.30.70.2120">
    <property type="match status" value="1"/>
</dbReference>
<dbReference type="PRINTS" id="PR00207">
    <property type="entry name" value="FLAGELLIN"/>
</dbReference>
<comment type="caution">
    <text evidence="7">The sequence shown here is derived from an EMBL/GenBank/DDBJ whole genome shotgun (WGS) entry which is preliminary data.</text>
</comment>
<dbReference type="RefSeq" id="WP_204733341.1">
    <property type="nucleotide sequence ID" value="NZ_JAVDWE010000005.1"/>
</dbReference>
<organism evidence="7 8">
    <name type="scientific">Hydrogenophaga laconesensis</name>
    <dbReference type="NCBI Taxonomy" id="1805971"/>
    <lineage>
        <taxon>Bacteria</taxon>
        <taxon>Pseudomonadati</taxon>
        <taxon>Pseudomonadota</taxon>
        <taxon>Betaproteobacteria</taxon>
        <taxon>Burkholderiales</taxon>
        <taxon>Comamonadaceae</taxon>
        <taxon>Hydrogenophaga</taxon>
    </lineage>
</organism>
<dbReference type="Pfam" id="PF00669">
    <property type="entry name" value="Flagellin_N"/>
    <property type="match status" value="1"/>
</dbReference>
<comment type="similarity">
    <text evidence="1 3">Belongs to the bacterial flagellin family.</text>
</comment>
<dbReference type="Gene3D" id="6.10.10.10">
    <property type="entry name" value="Flagellar export chaperone, C-terminal domain"/>
    <property type="match status" value="1"/>
</dbReference>
<accession>A0ABU1VA65</accession>
<dbReference type="PANTHER" id="PTHR42792:SF2">
    <property type="entry name" value="FLAGELLIN"/>
    <property type="match status" value="1"/>
</dbReference>
<name>A0ABU1VA65_9BURK</name>
<evidence type="ECO:0000256" key="1">
    <source>
        <dbReference type="ARBA" id="ARBA00005709"/>
    </source>
</evidence>
<feature type="region of interest" description="Disordered" evidence="4">
    <location>
        <begin position="1"/>
        <end position="21"/>
    </location>
</feature>
<feature type="domain" description="Flagellin N-terminal" evidence="5">
    <location>
        <begin position="4"/>
        <end position="141"/>
    </location>
</feature>
<dbReference type="EMBL" id="JAVDWE010000005">
    <property type="protein sequence ID" value="MDR7094332.1"/>
    <property type="molecule type" value="Genomic_DNA"/>
</dbReference>
<gene>
    <name evidence="7" type="ORF">J2X09_002073</name>
</gene>
<reference evidence="7 8" key="1">
    <citation type="submission" date="2023-07" db="EMBL/GenBank/DDBJ databases">
        <title>Sorghum-associated microbial communities from plants grown in Nebraska, USA.</title>
        <authorList>
            <person name="Schachtman D."/>
        </authorList>
    </citation>
    <scope>NUCLEOTIDE SEQUENCE [LARGE SCALE GENOMIC DNA]</scope>
    <source>
        <strain evidence="7 8">BE240</strain>
    </source>
</reference>
<keyword evidence="2 3" id="KW-0975">Bacterial flagellum</keyword>
<dbReference type="InterPro" id="IPR042187">
    <property type="entry name" value="Flagellin_C_sub2"/>
</dbReference>
<evidence type="ECO:0000259" key="5">
    <source>
        <dbReference type="Pfam" id="PF00669"/>
    </source>
</evidence>
<evidence type="ECO:0000256" key="2">
    <source>
        <dbReference type="ARBA" id="ARBA00023143"/>
    </source>
</evidence>
<dbReference type="Gene3D" id="1.20.1330.10">
    <property type="entry name" value="f41 fragment of flagellin, N-terminal domain"/>
    <property type="match status" value="1"/>
</dbReference>
<sequence length="389" mass="39638">MTTINTNVMSMTAQRNLGTTSSSLATSMQRLSSGLRVNSAKDDAAGLAISERMNAQVRGLSVAARNANDGISLAQTAEGALGKVGDMLQRMRELAVQSANASNNTSDRTALQAEVTQLRQEIDRVAKTTSFNGTKLLDGTFANATFQVGANAGEGIAIDSIVSANSSSLGQLTATEHFVATVAAPTTAANAAIPAGTAGWTINDANGNAVALGAIAASTSAAQRTTQVVDAINARSADTGVFARELAAGGYEIFSSRDLAAGDFGAAFTAATTGDPGDTAPPATLATLADINVNSFGDAQLSLQVIDKAIDAINSSRADLGALQSRFENAVANIQITGENVAAARGRIVDADFAKETSNLSRAQILQQAGTAMVAQANQAQQGVLSLLR</sequence>
<keyword evidence="7" id="KW-0282">Flagellum</keyword>
<keyword evidence="8" id="KW-1185">Reference proteome</keyword>
<dbReference type="InterPro" id="IPR001492">
    <property type="entry name" value="Flagellin"/>
</dbReference>
<evidence type="ECO:0000256" key="4">
    <source>
        <dbReference type="SAM" id="MobiDB-lite"/>
    </source>
</evidence>
<evidence type="ECO:0000256" key="3">
    <source>
        <dbReference type="RuleBase" id="RU362073"/>
    </source>
</evidence>
<proteinExistence type="inferred from homology"/>
<dbReference type="PANTHER" id="PTHR42792">
    <property type="entry name" value="FLAGELLIN"/>
    <property type="match status" value="1"/>
</dbReference>
<protein>
    <recommendedName>
        <fullName evidence="3">Flagellin</fullName>
    </recommendedName>
</protein>
<dbReference type="Pfam" id="PF00700">
    <property type="entry name" value="Flagellin_C"/>
    <property type="match status" value="1"/>
</dbReference>
<dbReference type="InterPro" id="IPR046358">
    <property type="entry name" value="Flagellin_C"/>
</dbReference>